<reference evidence="5" key="1">
    <citation type="submission" date="2019-05" db="EMBL/GenBank/DDBJ databases">
        <title>Methanoculleus sp. FWC-SCC1, a methanogenic archaeon isolated from deep marine cold seep.</title>
        <authorList>
            <person name="Chen Y.-W."/>
            <person name="Chen S.-C."/>
            <person name="Teng N.-H."/>
            <person name="Lai M.-C."/>
        </authorList>
    </citation>
    <scope>NUCLEOTIDE SEQUENCE</scope>
    <source>
        <strain evidence="5">FWC-SCC1</strain>
    </source>
</reference>
<organism evidence="5 6">
    <name type="scientific">Methanoculleus frigidifontis</name>
    <dbReference type="NCBI Taxonomy" id="2584085"/>
    <lineage>
        <taxon>Archaea</taxon>
        <taxon>Methanobacteriati</taxon>
        <taxon>Methanobacteriota</taxon>
        <taxon>Stenosarchaea group</taxon>
        <taxon>Methanomicrobia</taxon>
        <taxon>Methanomicrobiales</taxon>
        <taxon>Methanomicrobiaceae</taxon>
        <taxon>Methanoculleus</taxon>
    </lineage>
</organism>
<dbReference type="EMBL" id="VCYH01000001">
    <property type="protein sequence ID" value="MDN7023678.1"/>
    <property type="molecule type" value="Genomic_DNA"/>
</dbReference>
<dbReference type="InterPro" id="IPR011057">
    <property type="entry name" value="Mss4-like_sf"/>
</dbReference>
<dbReference type="EC" id="1.8.4.12" evidence="3"/>
<dbReference type="HAMAP" id="MF_01400">
    <property type="entry name" value="MsrB"/>
    <property type="match status" value="1"/>
</dbReference>
<comment type="similarity">
    <text evidence="3">Belongs to the MsrB Met sulfoxide reductase family.</text>
</comment>
<dbReference type="Proteomes" id="UP001168338">
    <property type="component" value="Unassembled WGS sequence"/>
</dbReference>
<accession>A0ABT8M6W8</accession>
<feature type="binding site" evidence="3">
    <location>
        <position position="124"/>
    </location>
    <ligand>
        <name>Zn(2+)</name>
        <dbReference type="ChEBI" id="CHEBI:29105"/>
    </ligand>
</feature>
<keyword evidence="3" id="KW-0479">Metal-binding</keyword>
<dbReference type="GO" id="GO:0033743">
    <property type="term" value="F:peptide-methionine (R)-S-oxide reductase activity"/>
    <property type="evidence" value="ECO:0007669"/>
    <property type="project" value="UniProtKB-EC"/>
</dbReference>
<dbReference type="PANTHER" id="PTHR10173:SF52">
    <property type="entry name" value="METHIONINE-R-SULFOXIDE REDUCTASE B1"/>
    <property type="match status" value="1"/>
</dbReference>
<name>A0ABT8M6W8_9EURY</name>
<sequence>MERGEAAGKAELVRIYTVRTGSVESVEKVRKTDEEWKDLLTPQQFHVARQGGTEAAFTGKYWNCKERGIYQCVCCGTDLFSSETKFESGTGWPSFWAPVSELNVSTRVDRSLFMTRIEALCSRCDAHLGHIFEDGPPPTYRRYCMNSASLQFLPEK</sequence>
<keyword evidence="3" id="KW-0862">Zinc</keyword>
<evidence type="ECO:0000259" key="4">
    <source>
        <dbReference type="PROSITE" id="PS51790"/>
    </source>
</evidence>
<comment type="cofactor">
    <cofactor evidence="3">
        <name>Zn(2+)</name>
        <dbReference type="ChEBI" id="CHEBI:29105"/>
    </cofactor>
    <text evidence="3">Binds 1 zinc ion per subunit. The zinc ion is important for the structural integrity of the protein.</text>
</comment>
<evidence type="ECO:0000256" key="2">
    <source>
        <dbReference type="ARBA" id="ARBA00048488"/>
    </source>
</evidence>
<comment type="catalytic activity">
    <reaction evidence="2 3">
        <text>L-methionyl-[protein] + [thioredoxin]-disulfide + H2O = L-methionyl-(R)-S-oxide-[protein] + [thioredoxin]-dithiol</text>
        <dbReference type="Rhea" id="RHEA:24164"/>
        <dbReference type="Rhea" id="RHEA-COMP:10698"/>
        <dbReference type="Rhea" id="RHEA-COMP:10700"/>
        <dbReference type="Rhea" id="RHEA-COMP:12313"/>
        <dbReference type="Rhea" id="RHEA-COMP:12314"/>
        <dbReference type="ChEBI" id="CHEBI:15377"/>
        <dbReference type="ChEBI" id="CHEBI:16044"/>
        <dbReference type="ChEBI" id="CHEBI:29950"/>
        <dbReference type="ChEBI" id="CHEBI:45764"/>
        <dbReference type="ChEBI" id="CHEBI:50058"/>
        <dbReference type="EC" id="1.8.4.12"/>
    </reaction>
</comment>
<keyword evidence="1 3" id="KW-0560">Oxidoreductase</keyword>
<evidence type="ECO:0000256" key="3">
    <source>
        <dbReference type="HAMAP-Rule" id="MF_01400"/>
    </source>
</evidence>
<dbReference type="NCBIfam" id="TIGR00357">
    <property type="entry name" value="peptide-methionine (R)-S-oxide reductase MsrB"/>
    <property type="match status" value="1"/>
</dbReference>
<evidence type="ECO:0000256" key="1">
    <source>
        <dbReference type="ARBA" id="ARBA00023002"/>
    </source>
</evidence>
<feature type="domain" description="MsrB" evidence="4">
    <location>
        <begin position="33"/>
        <end position="155"/>
    </location>
</feature>
<dbReference type="SUPFAM" id="SSF51316">
    <property type="entry name" value="Mss4-like"/>
    <property type="match status" value="1"/>
</dbReference>
<keyword evidence="6" id="KW-1185">Reference proteome</keyword>
<dbReference type="Pfam" id="PF01641">
    <property type="entry name" value="SelR"/>
    <property type="match status" value="1"/>
</dbReference>
<protein>
    <recommendedName>
        <fullName evidence="3">Peptide methionine sulfoxide reductase MsrB</fullName>
        <ecNumber evidence="3">1.8.4.12</ecNumber>
    </recommendedName>
    <alternativeName>
        <fullName evidence="3">Peptide-methionine (R)-S-oxide reductase</fullName>
    </alternativeName>
</protein>
<evidence type="ECO:0000313" key="5">
    <source>
        <dbReference type="EMBL" id="MDN7023678.1"/>
    </source>
</evidence>
<dbReference type="PROSITE" id="PS51790">
    <property type="entry name" value="MSRB"/>
    <property type="match status" value="1"/>
</dbReference>
<dbReference type="InterPro" id="IPR028427">
    <property type="entry name" value="Met_Sox_Rdtase_MsrB"/>
</dbReference>
<feature type="active site" description="Nucleophile" evidence="3">
    <location>
        <position position="144"/>
    </location>
</feature>
<dbReference type="PANTHER" id="PTHR10173">
    <property type="entry name" value="METHIONINE SULFOXIDE REDUCTASE"/>
    <property type="match status" value="1"/>
</dbReference>
<comment type="caution">
    <text evidence="5">The sequence shown here is derived from an EMBL/GenBank/DDBJ whole genome shotgun (WGS) entry which is preliminary data.</text>
</comment>
<proteinExistence type="inferred from homology"/>
<feature type="binding site" evidence="3">
    <location>
        <position position="121"/>
    </location>
    <ligand>
        <name>Zn(2+)</name>
        <dbReference type="ChEBI" id="CHEBI:29105"/>
    </ligand>
</feature>
<feature type="binding site" evidence="3">
    <location>
        <position position="72"/>
    </location>
    <ligand>
        <name>Zn(2+)</name>
        <dbReference type="ChEBI" id="CHEBI:29105"/>
    </ligand>
</feature>
<feature type="binding site" evidence="3">
    <location>
        <position position="75"/>
    </location>
    <ligand>
        <name>Zn(2+)</name>
        <dbReference type="ChEBI" id="CHEBI:29105"/>
    </ligand>
</feature>
<dbReference type="Gene3D" id="2.170.150.20">
    <property type="entry name" value="Peptide methionine sulfoxide reductase"/>
    <property type="match status" value="1"/>
</dbReference>
<evidence type="ECO:0000313" key="6">
    <source>
        <dbReference type="Proteomes" id="UP001168338"/>
    </source>
</evidence>
<gene>
    <name evidence="3 5" type="primary">msrB</name>
    <name evidence="5" type="ORF">FGU65_01985</name>
</gene>
<dbReference type="InterPro" id="IPR002579">
    <property type="entry name" value="Met_Sox_Rdtase_MsrB_dom"/>
</dbReference>